<sequence length="370" mass="42048">MEQSLSRKRDEMISLLPWIRNPPELQRNQPPVNIASSSFAINLTMTLTGLPPAYKKENTPWFEGTTYQITPFGIRESARFCQDGNVVFGKADPSGRFFCDVNFPQEDTKIDPISCIIFSVPNGFRLSERPYYYVNWIDFGRIRISEPGYYYIDFSKSGNTGVKLSEGDKILLKKGMMIRFANSIIVEVSDISCIEIDDLSQPYLPVNSSPDEVRNNQQWVNQPTYTGEEGEEEEKKGSTMTDYTISFTNHTGPFVGETFKYHSNPKAGVVYDKLIIGCGGNGKEPDVFYPRDTGISRHHATVFLENGSWYLTDNQSVNLTYILAKNAEQYTNKEPSTPQPLFLPKDPQHSYENTSVLGIENYKFFFSFSS</sequence>
<dbReference type="AlphaFoldDB" id="A0AAU9KIW9"/>
<organism evidence="2 3">
    <name type="scientific">Blepharisma stoltei</name>
    <dbReference type="NCBI Taxonomy" id="1481888"/>
    <lineage>
        <taxon>Eukaryota</taxon>
        <taxon>Sar</taxon>
        <taxon>Alveolata</taxon>
        <taxon>Ciliophora</taxon>
        <taxon>Postciliodesmatophora</taxon>
        <taxon>Heterotrichea</taxon>
        <taxon>Heterotrichida</taxon>
        <taxon>Blepharismidae</taxon>
        <taxon>Blepharisma</taxon>
    </lineage>
</organism>
<evidence type="ECO:0000313" key="3">
    <source>
        <dbReference type="Proteomes" id="UP001162131"/>
    </source>
</evidence>
<dbReference type="EMBL" id="CAJZBQ010000056">
    <property type="protein sequence ID" value="CAG9333279.1"/>
    <property type="molecule type" value="Genomic_DNA"/>
</dbReference>
<protein>
    <recommendedName>
        <fullName evidence="1">FHA domain-containing protein</fullName>
    </recommendedName>
</protein>
<dbReference type="Gene3D" id="2.60.200.20">
    <property type="match status" value="1"/>
</dbReference>
<evidence type="ECO:0000313" key="2">
    <source>
        <dbReference type="EMBL" id="CAG9333279.1"/>
    </source>
</evidence>
<dbReference type="Proteomes" id="UP001162131">
    <property type="component" value="Unassembled WGS sequence"/>
</dbReference>
<feature type="domain" description="FHA" evidence="1">
    <location>
        <begin position="276"/>
        <end position="322"/>
    </location>
</feature>
<dbReference type="CDD" id="cd00060">
    <property type="entry name" value="FHA"/>
    <property type="match status" value="1"/>
</dbReference>
<evidence type="ECO:0000259" key="1">
    <source>
        <dbReference type="PROSITE" id="PS50006"/>
    </source>
</evidence>
<reference evidence="2" key="1">
    <citation type="submission" date="2021-09" db="EMBL/GenBank/DDBJ databases">
        <authorList>
            <consortium name="AG Swart"/>
            <person name="Singh M."/>
            <person name="Singh A."/>
            <person name="Seah K."/>
            <person name="Emmerich C."/>
        </authorList>
    </citation>
    <scope>NUCLEOTIDE SEQUENCE</scope>
    <source>
        <strain evidence="2">ATCC30299</strain>
    </source>
</reference>
<name>A0AAU9KIW9_9CILI</name>
<dbReference type="SUPFAM" id="SSF49879">
    <property type="entry name" value="SMAD/FHA domain"/>
    <property type="match status" value="1"/>
</dbReference>
<dbReference type="InterPro" id="IPR008984">
    <property type="entry name" value="SMAD_FHA_dom_sf"/>
</dbReference>
<gene>
    <name evidence="2" type="ORF">BSTOLATCC_MIC58096</name>
</gene>
<keyword evidence="3" id="KW-1185">Reference proteome</keyword>
<dbReference type="Pfam" id="PF00498">
    <property type="entry name" value="FHA"/>
    <property type="match status" value="1"/>
</dbReference>
<accession>A0AAU9KIW9</accession>
<dbReference type="PROSITE" id="PS50006">
    <property type="entry name" value="FHA_DOMAIN"/>
    <property type="match status" value="1"/>
</dbReference>
<comment type="caution">
    <text evidence="2">The sequence shown here is derived from an EMBL/GenBank/DDBJ whole genome shotgun (WGS) entry which is preliminary data.</text>
</comment>
<dbReference type="InterPro" id="IPR000253">
    <property type="entry name" value="FHA_dom"/>
</dbReference>
<proteinExistence type="predicted"/>